<feature type="region of interest" description="Disordered" evidence="2">
    <location>
        <begin position="215"/>
        <end position="236"/>
    </location>
</feature>
<feature type="compositionally biased region" description="Low complexity" evidence="2">
    <location>
        <begin position="162"/>
        <end position="173"/>
    </location>
</feature>
<keyword evidence="1" id="KW-0175">Coiled coil</keyword>
<feature type="region of interest" description="Disordered" evidence="2">
    <location>
        <begin position="280"/>
        <end position="337"/>
    </location>
</feature>
<evidence type="ECO:0000256" key="2">
    <source>
        <dbReference type="SAM" id="MobiDB-lite"/>
    </source>
</evidence>
<accession>A0AAE1EI67</accession>
<organism evidence="3 4">
    <name type="scientific">Petrolisthes cinctipes</name>
    <name type="common">Flat porcelain crab</name>
    <dbReference type="NCBI Taxonomy" id="88211"/>
    <lineage>
        <taxon>Eukaryota</taxon>
        <taxon>Metazoa</taxon>
        <taxon>Ecdysozoa</taxon>
        <taxon>Arthropoda</taxon>
        <taxon>Crustacea</taxon>
        <taxon>Multicrustacea</taxon>
        <taxon>Malacostraca</taxon>
        <taxon>Eumalacostraca</taxon>
        <taxon>Eucarida</taxon>
        <taxon>Decapoda</taxon>
        <taxon>Pleocyemata</taxon>
        <taxon>Anomura</taxon>
        <taxon>Galatheoidea</taxon>
        <taxon>Porcellanidae</taxon>
        <taxon>Petrolisthes</taxon>
    </lineage>
</organism>
<comment type="caution">
    <text evidence="3">The sequence shown here is derived from an EMBL/GenBank/DDBJ whole genome shotgun (WGS) entry which is preliminary data.</text>
</comment>
<keyword evidence="4" id="KW-1185">Reference proteome</keyword>
<proteinExistence type="predicted"/>
<evidence type="ECO:0000256" key="1">
    <source>
        <dbReference type="SAM" id="Coils"/>
    </source>
</evidence>
<sequence length="609" mass="68311">MIEFGCKATSASATDTLITSKWLGEFNQEIKNLQAMIKRHSSFKTKDNNYQSDFTTPSKHQSDDNVIPLTKHLDQNKHQSDNTLQNKQQQQFLLRKDFTDLNKIQSDCCTGLEIYDNKLHDNHTDLVTDVHNSYIDKTSINEGGASVLLNSTTTPRRIKGNSDQTSIDQSSTSVCVDSKHPKNNNTNRSDKARIMQGDGVGGGCVCVVNTIPRNLTRNSDTSDHTMPRQTEKMKRVTISTQSSLYDSGFEDSLSHLQERPHTSLTLEEGDTSTVTEFLLSSSSTVHDPSEPLQTPNNNTSHGPEEIHSINKTSSSPSKERRHDPLSLTTIPPPRSEDYCSIQSIASRDSGFCATDDVPSDFLGEDETAGHKSLLEELESVCGDHHQCNNHNLSSSSQSSPTRHRLLPGGDGTGEEREVSPVWYTRFSFGEYHNHQQQQLHPFQDTHTLALGGSLGDLSSITVDSNISGPNTDYLGVDDNCKDVSSRRDHYRRRKLGLFGASTLHTLYGCGARSRCVLEAKEMMHDYNKISERLHHLRTDLTTLTREVRESREELRNLECRASQLVTSASASRVKLSQLYAMRTLEERLQEEWWAAYNPDTLPLHENYIV</sequence>
<dbReference type="EMBL" id="JAWQEG010008516">
    <property type="protein sequence ID" value="KAK3850151.1"/>
    <property type="molecule type" value="Genomic_DNA"/>
</dbReference>
<reference evidence="3" key="1">
    <citation type="submission" date="2023-10" db="EMBL/GenBank/DDBJ databases">
        <title>Genome assemblies of two species of porcelain crab, Petrolisthes cinctipes and Petrolisthes manimaculis (Anomura: Porcellanidae).</title>
        <authorList>
            <person name="Angst P."/>
        </authorList>
    </citation>
    <scope>NUCLEOTIDE SEQUENCE</scope>
    <source>
        <strain evidence="3">PB745_01</strain>
        <tissue evidence="3">Gill</tissue>
    </source>
</reference>
<feature type="compositionally biased region" description="Polar residues" evidence="2">
    <location>
        <begin position="280"/>
        <end position="301"/>
    </location>
</feature>
<evidence type="ECO:0000313" key="3">
    <source>
        <dbReference type="EMBL" id="KAK3850151.1"/>
    </source>
</evidence>
<feature type="coiled-coil region" evidence="1">
    <location>
        <begin position="533"/>
        <end position="567"/>
    </location>
</feature>
<dbReference type="Proteomes" id="UP001286313">
    <property type="component" value="Unassembled WGS sequence"/>
</dbReference>
<gene>
    <name evidence="3" type="ORF">Pcinc_043121</name>
</gene>
<feature type="compositionally biased region" description="Basic and acidic residues" evidence="2">
    <location>
        <begin position="220"/>
        <end position="234"/>
    </location>
</feature>
<name>A0AAE1EI67_PETCI</name>
<protein>
    <submittedName>
        <fullName evidence="3">Uncharacterized protein</fullName>
    </submittedName>
</protein>
<evidence type="ECO:0000313" key="4">
    <source>
        <dbReference type="Proteomes" id="UP001286313"/>
    </source>
</evidence>
<feature type="region of interest" description="Disordered" evidence="2">
    <location>
        <begin position="146"/>
        <end position="194"/>
    </location>
</feature>
<dbReference type="AlphaFoldDB" id="A0AAE1EI67"/>
<feature type="region of interest" description="Disordered" evidence="2">
    <location>
        <begin position="388"/>
        <end position="416"/>
    </location>
</feature>